<dbReference type="EMBL" id="CH476733">
    <property type="protein sequence ID" value="EIE78856.1"/>
    <property type="molecule type" value="Genomic_DNA"/>
</dbReference>
<dbReference type="GeneID" id="93610532"/>
<gene>
    <name evidence="1" type="ORF">RO3G_03561</name>
    <name evidence="2" type="ORF">RO3G_15151</name>
</gene>
<dbReference type="RefSeq" id="XP_067514252.1">
    <property type="nucleotide sequence ID" value="XM_067658151.1"/>
</dbReference>
<proteinExistence type="predicted"/>
<reference evidence="1" key="2">
    <citation type="submission" date="2012-04" db="EMBL/GenBank/DDBJ databases">
        <title>Annotation of the Rhizopus oryzae genome.</title>
        <authorList>
            <consortium name="The Broad Institute Genome Sequencing Platform"/>
            <person name="Birren B."/>
            <person name="Lander E."/>
            <person name="Galagan J."/>
            <person name="Nusbaum C."/>
            <person name="Devon K."/>
            <person name="Ma L.-J."/>
            <person name="Jaffe D."/>
            <person name="Butler J."/>
            <person name="Alvarez P."/>
            <person name="Gnerre S."/>
            <person name="Grabherr M."/>
            <person name="Kleber M."/>
            <person name="Mauceli E."/>
            <person name="Brockman W."/>
            <person name="Rounsley S."/>
            <person name="Young S."/>
            <person name="LaButti K."/>
            <person name="Pushparaj V."/>
            <person name="DeCaprio D."/>
            <person name="Crawford M."/>
            <person name="Koehrsen M."/>
            <person name="Engels R."/>
            <person name="Montgomery P."/>
            <person name="Pearson M."/>
            <person name="Howarth C."/>
            <person name="Larson L."/>
            <person name="Luoma S."/>
            <person name="White J."/>
            <person name="O'Leary S."/>
            <person name="Kodira C."/>
            <person name="Zeng Q."/>
            <person name="Yandava C."/>
            <person name="Alvarado L."/>
            <person name="Skory C.D."/>
            <person name="Ibrahim A."/>
            <person name="Lang F."/>
            <person name="Wickes B.L."/>
            <person name="Liu B."/>
        </authorList>
    </citation>
    <scope>NUCLEOTIDE SEQUENCE</scope>
    <source>
        <strain evidence="1">RA 99-880</strain>
    </source>
</reference>
<evidence type="ECO:0008006" key="4">
    <source>
        <dbReference type="Google" id="ProtNLM"/>
    </source>
</evidence>
<dbReference type="VEuPathDB" id="FungiDB:RO3G_03561"/>
<dbReference type="VEuPathDB" id="FungiDB:RO3G_15151"/>
<dbReference type="AlphaFoldDB" id="I1BRM6"/>
<sequence length="168" mass="19884">MTKYLPYMLKKISNCKHESLRFRIHLVRTAANLFRIARISKWTINRIRREEKNIKACDHGSRQVVVSKITNAIIRLKFRQGPLRTVSDAQLFLRFLGYNISKLSVKRHCRKLDFESGTKESKNFISCISQKKRRKWYRDKPSHTIEGWKSIIFSNEKNMNAMSADSIH</sequence>
<evidence type="ECO:0000313" key="2">
    <source>
        <dbReference type="EMBL" id="EIE90440.1"/>
    </source>
</evidence>
<protein>
    <recommendedName>
        <fullName evidence="4">Transposase Tc1-like domain-containing protein</fullName>
    </recommendedName>
</protein>
<dbReference type="InParanoid" id="I1BRM6"/>
<keyword evidence="3" id="KW-1185">Reference proteome</keyword>
<name>I1BRM6_RHIO9</name>
<dbReference type="Proteomes" id="UP000009138">
    <property type="component" value="Unassembled WGS sequence"/>
</dbReference>
<evidence type="ECO:0000313" key="1">
    <source>
        <dbReference type="EMBL" id="EIE78856.1"/>
    </source>
</evidence>
<reference evidence="1 3" key="1">
    <citation type="journal article" date="2009" name="PLoS Genet.">
        <title>Genomic analysis of the basal lineage fungus Rhizopus oryzae reveals a whole-genome duplication.</title>
        <authorList>
            <person name="Ma L.-J."/>
            <person name="Ibrahim A.S."/>
            <person name="Skory C."/>
            <person name="Grabherr M.G."/>
            <person name="Burger G."/>
            <person name="Butler M."/>
            <person name="Elias M."/>
            <person name="Idnurm A."/>
            <person name="Lang B.F."/>
            <person name="Sone T."/>
            <person name="Abe A."/>
            <person name="Calvo S.E."/>
            <person name="Corrochano L.M."/>
            <person name="Engels R."/>
            <person name="Fu J."/>
            <person name="Hansberg W."/>
            <person name="Kim J.-M."/>
            <person name="Kodira C.D."/>
            <person name="Koehrsen M.J."/>
            <person name="Liu B."/>
            <person name="Miranda-Saavedra D."/>
            <person name="O'Leary S."/>
            <person name="Ortiz-Castellanos L."/>
            <person name="Poulter R."/>
            <person name="Rodriguez-Romero J."/>
            <person name="Ruiz-Herrera J."/>
            <person name="Shen Y.-Q."/>
            <person name="Zeng Q."/>
            <person name="Galagan J."/>
            <person name="Birren B.W."/>
            <person name="Cuomo C.A."/>
            <person name="Wickes B.L."/>
        </authorList>
    </citation>
    <scope>NUCLEOTIDE SEQUENCE [LARGE SCALE GENOMIC DNA]</scope>
    <source>
        <strain evidence="1">RA 99-880</strain>
        <strain evidence="3">RA 99-880 / ATCC MYA-4621 / FGSC 9543 / NRRL 43880</strain>
    </source>
</reference>
<organism evidence="1 3">
    <name type="scientific">Rhizopus delemar (strain RA 99-880 / ATCC MYA-4621 / FGSC 9543 / NRRL 43880)</name>
    <name type="common">Mucormycosis agent</name>
    <name type="synonym">Rhizopus arrhizus var. delemar</name>
    <dbReference type="NCBI Taxonomy" id="246409"/>
    <lineage>
        <taxon>Eukaryota</taxon>
        <taxon>Fungi</taxon>
        <taxon>Fungi incertae sedis</taxon>
        <taxon>Mucoromycota</taxon>
        <taxon>Mucoromycotina</taxon>
        <taxon>Mucoromycetes</taxon>
        <taxon>Mucorales</taxon>
        <taxon>Mucorineae</taxon>
        <taxon>Rhizopodaceae</taxon>
        <taxon>Rhizopus</taxon>
    </lineage>
</organism>
<evidence type="ECO:0000313" key="3">
    <source>
        <dbReference type="Proteomes" id="UP000009138"/>
    </source>
</evidence>
<dbReference type="EMBL" id="CH476746">
    <property type="protein sequence ID" value="EIE90440.1"/>
    <property type="molecule type" value="Genomic_DNA"/>
</dbReference>
<accession>I1BRM6</accession>